<protein>
    <submittedName>
        <fullName evidence="1">Uncharacterized protein</fullName>
    </submittedName>
</protein>
<gene>
    <name evidence="1" type="ORF">BQ8482_190024</name>
</gene>
<organism evidence="1 2">
    <name type="scientific">Mesorhizobium delmotii</name>
    <dbReference type="NCBI Taxonomy" id="1631247"/>
    <lineage>
        <taxon>Bacteria</taxon>
        <taxon>Pseudomonadati</taxon>
        <taxon>Pseudomonadota</taxon>
        <taxon>Alphaproteobacteria</taxon>
        <taxon>Hyphomicrobiales</taxon>
        <taxon>Phyllobacteriaceae</taxon>
        <taxon>Mesorhizobium</taxon>
    </lineage>
</organism>
<sequence length="62" mass="7010">MVSGAVLMEYEHSPFNARCVFVTKAPWNPRKPLRYKGICTTANAAPLLPYPRPNCERMVKMG</sequence>
<evidence type="ECO:0000313" key="2">
    <source>
        <dbReference type="Proteomes" id="UP000245698"/>
    </source>
</evidence>
<dbReference type="EMBL" id="FUIG01000025">
    <property type="protein sequence ID" value="SJM31294.1"/>
    <property type="molecule type" value="Genomic_DNA"/>
</dbReference>
<evidence type="ECO:0000313" key="1">
    <source>
        <dbReference type="EMBL" id="SJM31294.1"/>
    </source>
</evidence>
<proteinExistence type="predicted"/>
<keyword evidence="2" id="KW-1185">Reference proteome</keyword>
<dbReference type="AlphaFoldDB" id="A0A2P9AJJ1"/>
<accession>A0A2P9AJJ1</accession>
<reference evidence="2" key="1">
    <citation type="submission" date="2016-12" db="EMBL/GenBank/DDBJ databases">
        <authorList>
            <person name="Brunel B."/>
        </authorList>
    </citation>
    <scope>NUCLEOTIDE SEQUENCE [LARGE SCALE GENOMIC DNA]</scope>
</reference>
<dbReference type="Proteomes" id="UP000245698">
    <property type="component" value="Unassembled WGS sequence"/>
</dbReference>
<name>A0A2P9AJJ1_9HYPH</name>